<comment type="caution">
    <text evidence="3">The sequence shown here is derived from an EMBL/GenBank/DDBJ whole genome shotgun (WGS) entry which is preliminary data.</text>
</comment>
<gene>
    <name evidence="3" type="ORF">DXG03_001955</name>
</gene>
<organism evidence="3 4">
    <name type="scientific">Asterophora parasitica</name>
    <dbReference type="NCBI Taxonomy" id="117018"/>
    <lineage>
        <taxon>Eukaryota</taxon>
        <taxon>Fungi</taxon>
        <taxon>Dikarya</taxon>
        <taxon>Basidiomycota</taxon>
        <taxon>Agaricomycotina</taxon>
        <taxon>Agaricomycetes</taxon>
        <taxon>Agaricomycetidae</taxon>
        <taxon>Agaricales</taxon>
        <taxon>Tricholomatineae</taxon>
        <taxon>Lyophyllaceae</taxon>
        <taxon>Asterophora</taxon>
    </lineage>
</organism>
<feature type="domain" description="Alpha/beta hydrolase fold-3" evidence="2">
    <location>
        <begin position="96"/>
        <end position="176"/>
    </location>
</feature>
<dbReference type="InterPro" id="IPR050300">
    <property type="entry name" value="GDXG_lipolytic_enzyme"/>
</dbReference>
<dbReference type="OrthoDB" id="408631at2759"/>
<dbReference type="EMBL" id="JABCKV010000015">
    <property type="protein sequence ID" value="KAG5646879.1"/>
    <property type="molecule type" value="Genomic_DNA"/>
</dbReference>
<feature type="domain" description="Alpha/beta hydrolase fold-3" evidence="2">
    <location>
        <begin position="218"/>
        <end position="397"/>
    </location>
</feature>
<proteinExistence type="predicted"/>
<dbReference type="InterPro" id="IPR013094">
    <property type="entry name" value="AB_hydrolase_3"/>
</dbReference>
<dbReference type="Proteomes" id="UP000775547">
    <property type="component" value="Unassembled WGS sequence"/>
</dbReference>
<dbReference type="AlphaFoldDB" id="A0A9P7GC64"/>
<dbReference type="InterPro" id="IPR029058">
    <property type="entry name" value="AB_hydrolase_fold"/>
</dbReference>
<dbReference type="SUPFAM" id="SSF53474">
    <property type="entry name" value="alpha/beta-Hydrolases"/>
    <property type="match status" value="2"/>
</dbReference>
<accession>A0A9P7GC64</accession>
<name>A0A9P7GC64_9AGAR</name>
<evidence type="ECO:0000313" key="3">
    <source>
        <dbReference type="EMBL" id="KAG5646879.1"/>
    </source>
</evidence>
<evidence type="ECO:0000313" key="4">
    <source>
        <dbReference type="Proteomes" id="UP000775547"/>
    </source>
</evidence>
<dbReference type="PANTHER" id="PTHR48081:SF8">
    <property type="entry name" value="ALPHA_BETA HYDROLASE FOLD-3 DOMAIN-CONTAINING PROTEIN-RELATED"/>
    <property type="match status" value="1"/>
</dbReference>
<evidence type="ECO:0000256" key="1">
    <source>
        <dbReference type="ARBA" id="ARBA00022801"/>
    </source>
</evidence>
<dbReference type="PANTHER" id="PTHR48081">
    <property type="entry name" value="AB HYDROLASE SUPERFAMILY PROTEIN C4A8.06C"/>
    <property type="match status" value="1"/>
</dbReference>
<evidence type="ECO:0000259" key="2">
    <source>
        <dbReference type="Pfam" id="PF07859"/>
    </source>
</evidence>
<dbReference type="Pfam" id="PF07859">
    <property type="entry name" value="Abhydrolase_3"/>
    <property type="match status" value="2"/>
</dbReference>
<reference evidence="3" key="1">
    <citation type="submission" date="2020-07" db="EMBL/GenBank/DDBJ databases">
        <authorList>
            <person name="Nieuwenhuis M."/>
            <person name="Van De Peppel L.J.J."/>
        </authorList>
    </citation>
    <scope>NUCLEOTIDE SEQUENCE</scope>
    <source>
        <strain evidence="3">AP01</strain>
        <tissue evidence="3">Mycelium</tissue>
    </source>
</reference>
<keyword evidence="1" id="KW-0378">Hydrolase</keyword>
<dbReference type="Gene3D" id="3.40.50.1820">
    <property type="entry name" value="alpha/beta hydrolase"/>
    <property type="match status" value="2"/>
</dbReference>
<reference evidence="3" key="2">
    <citation type="submission" date="2021-10" db="EMBL/GenBank/DDBJ databases">
        <title>Phylogenomics reveals ancestral predisposition of the termite-cultivated fungus Termitomyces towards a domesticated lifestyle.</title>
        <authorList>
            <person name="Auxier B."/>
            <person name="Grum-Grzhimaylo A."/>
            <person name="Cardenas M.E."/>
            <person name="Lodge J.D."/>
            <person name="Laessoe T."/>
            <person name="Pedersen O."/>
            <person name="Smith M.E."/>
            <person name="Kuyper T.W."/>
            <person name="Franco-Molano E.A."/>
            <person name="Baroni T.J."/>
            <person name="Aanen D.K."/>
        </authorList>
    </citation>
    <scope>NUCLEOTIDE SEQUENCE</scope>
    <source>
        <strain evidence="3">AP01</strain>
        <tissue evidence="3">Mycelium</tissue>
    </source>
</reference>
<sequence>MATEQRTIHQPLHPSFTALLDPQYLSFHTSTIQYIVSPHTLPWSPSLRDAQAFPGGSPPLEVVSTLDFVVNEGTGTRVRAFTPNGDVPAGGWPVFLFFHGGGWTLGSIASETSFATNMAHHKGARCIAISVDYRLAPEHPYPAAVEDAVDALLWITREGPKELDVNVARIAVGGSSRYVSPAPLQFHSPKSLNSHHCILHVNDVKTPADSRSFPFSNSGGNLAAILALKAPLLTPPLPAPLVFQLLLVPVIDNTASISEPPHPFVSSYYSQSQITTSANAGGRKGESKGAWASNEHTPWLSPARMLWFRSNYLPKEDDHVKWDASPLFAPPEFMKGISNGNDDDQGVVTQPKVPNAWIGVGELDILCAEGIAYGEKLRREAGVDVRVRVYEGAPHPIMAMDGAVLEIGKQLVTDAAEALAWVFWGTENASDGSDGRVKA</sequence>
<keyword evidence="4" id="KW-1185">Reference proteome</keyword>
<dbReference type="GO" id="GO:0016787">
    <property type="term" value="F:hydrolase activity"/>
    <property type="evidence" value="ECO:0007669"/>
    <property type="project" value="UniProtKB-KW"/>
</dbReference>
<protein>
    <recommendedName>
        <fullName evidence="2">Alpha/beta hydrolase fold-3 domain-containing protein</fullName>
    </recommendedName>
</protein>